<evidence type="ECO:0000256" key="1">
    <source>
        <dbReference type="ARBA" id="ARBA00001974"/>
    </source>
</evidence>
<dbReference type="GO" id="GO:0016829">
    <property type="term" value="F:lyase activity"/>
    <property type="evidence" value="ECO:0007669"/>
    <property type="project" value="UniProtKB-KW"/>
</dbReference>
<dbReference type="Gene3D" id="3.30.410.40">
    <property type="match status" value="1"/>
</dbReference>
<keyword evidence="3" id="KW-0274">FAD</keyword>
<name>A0AAW2JNH8_9LAMI</name>
<reference evidence="4" key="2">
    <citation type="journal article" date="2024" name="Plant">
        <title>Genomic evolution and insights into agronomic trait innovations of Sesamum species.</title>
        <authorList>
            <person name="Miao H."/>
            <person name="Wang L."/>
            <person name="Qu L."/>
            <person name="Liu H."/>
            <person name="Sun Y."/>
            <person name="Le M."/>
            <person name="Wang Q."/>
            <person name="Wei S."/>
            <person name="Zheng Y."/>
            <person name="Lin W."/>
            <person name="Duan Y."/>
            <person name="Cao H."/>
            <person name="Xiong S."/>
            <person name="Wang X."/>
            <person name="Wei L."/>
            <person name="Li C."/>
            <person name="Ma Q."/>
            <person name="Ju M."/>
            <person name="Zhao R."/>
            <person name="Li G."/>
            <person name="Mu C."/>
            <person name="Tian Q."/>
            <person name="Mei H."/>
            <person name="Zhang T."/>
            <person name="Gao T."/>
            <person name="Zhang H."/>
        </authorList>
    </citation>
    <scope>NUCLEOTIDE SEQUENCE</scope>
    <source>
        <strain evidence="4">KEN8</strain>
    </source>
</reference>
<evidence type="ECO:0000313" key="4">
    <source>
        <dbReference type="EMBL" id="KAL0295627.1"/>
    </source>
</evidence>
<dbReference type="EMBL" id="JACGWM010000988">
    <property type="protein sequence ID" value="KAL0295627.1"/>
    <property type="molecule type" value="Genomic_DNA"/>
</dbReference>
<dbReference type="AlphaFoldDB" id="A0AAW2JNH8"/>
<dbReference type="Gene3D" id="3.50.50.60">
    <property type="entry name" value="FAD/NAD(P)-binding domain"/>
    <property type="match status" value="1"/>
</dbReference>
<evidence type="ECO:0000256" key="3">
    <source>
        <dbReference type="ARBA" id="ARBA00022827"/>
    </source>
</evidence>
<reference evidence="4" key="1">
    <citation type="submission" date="2020-06" db="EMBL/GenBank/DDBJ databases">
        <authorList>
            <person name="Li T."/>
            <person name="Hu X."/>
            <person name="Zhang T."/>
            <person name="Song X."/>
            <person name="Zhang H."/>
            <person name="Dai N."/>
            <person name="Sheng W."/>
            <person name="Hou X."/>
            <person name="Wei L."/>
        </authorList>
    </citation>
    <scope>NUCLEOTIDE SEQUENCE</scope>
    <source>
        <strain evidence="4">KEN8</strain>
        <tissue evidence="4">Leaf</tissue>
    </source>
</reference>
<dbReference type="InterPro" id="IPR051871">
    <property type="entry name" value="GMC_Oxidoreductase-Related"/>
</dbReference>
<keyword evidence="4" id="KW-0456">Lyase</keyword>
<protein>
    <submittedName>
        <fullName evidence="4">(R)-mandelonitrile lyase-like</fullName>
    </submittedName>
</protein>
<sequence>MVSREGKVFIVKGVKRKDLESAECAMEGLSDRTSGGGLPKRTGDNSTINAGFYSRADQEFYQKLGVNWDLRVVNKSYEWVEKAVVFRPELRNWQSSVRDGLLEAGVDPITGLVCVERILLASSSPYSGSKQSAMKQLPMSYLLPPLLALCFHSEPSFTTLSHCGYPDGEDYWATLCRFTPFESSLCDQCTYAAFTQKESTFKEARDERVSVSKRKPLFRKIAASSTKELIISIPLRTPSVLRSGIFISPERDSDQESKVTSGLG</sequence>
<gene>
    <name evidence="4" type="ORF">Scaly_3096500</name>
</gene>
<dbReference type="PANTHER" id="PTHR45968">
    <property type="entry name" value="OSJNBA0019K04.7 PROTEIN"/>
    <property type="match status" value="1"/>
</dbReference>
<comment type="cofactor">
    <cofactor evidence="1">
        <name>FAD</name>
        <dbReference type="ChEBI" id="CHEBI:57692"/>
    </cofactor>
</comment>
<accession>A0AAW2JNH8</accession>
<keyword evidence="2" id="KW-0285">Flavoprotein</keyword>
<evidence type="ECO:0000256" key="2">
    <source>
        <dbReference type="ARBA" id="ARBA00022630"/>
    </source>
</evidence>
<dbReference type="InterPro" id="IPR036188">
    <property type="entry name" value="FAD/NAD-bd_sf"/>
</dbReference>
<dbReference type="PANTHER" id="PTHR45968:SF2">
    <property type="entry name" value="(R)-MANDELONITRILE LYASE-LIKE"/>
    <property type="match status" value="1"/>
</dbReference>
<comment type="caution">
    <text evidence="4">The sequence shown here is derived from an EMBL/GenBank/DDBJ whole genome shotgun (WGS) entry which is preliminary data.</text>
</comment>
<proteinExistence type="predicted"/>
<organism evidence="4">
    <name type="scientific">Sesamum calycinum</name>
    <dbReference type="NCBI Taxonomy" id="2727403"/>
    <lineage>
        <taxon>Eukaryota</taxon>
        <taxon>Viridiplantae</taxon>
        <taxon>Streptophyta</taxon>
        <taxon>Embryophyta</taxon>
        <taxon>Tracheophyta</taxon>
        <taxon>Spermatophyta</taxon>
        <taxon>Magnoliopsida</taxon>
        <taxon>eudicotyledons</taxon>
        <taxon>Gunneridae</taxon>
        <taxon>Pentapetalae</taxon>
        <taxon>asterids</taxon>
        <taxon>lamiids</taxon>
        <taxon>Lamiales</taxon>
        <taxon>Pedaliaceae</taxon>
        <taxon>Sesamum</taxon>
    </lineage>
</organism>